<dbReference type="SMART" id="SM00448">
    <property type="entry name" value="REC"/>
    <property type="match status" value="1"/>
</dbReference>
<keyword evidence="7" id="KW-0804">Transcription</keyword>
<dbReference type="InterPro" id="IPR009057">
    <property type="entry name" value="Homeodomain-like_sf"/>
</dbReference>
<dbReference type="InterPro" id="IPR020449">
    <property type="entry name" value="Tscrpt_reg_AraC-type_HTH"/>
</dbReference>
<dbReference type="InterPro" id="IPR018060">
    <property type="entry name" value="HTH_AraC"/>
</dbReference>
<feature type="domain" description="Response regulatory" evidence="10">
    <location>
        <begin position="3"/>
        <end position="120"/>
    </location>
</feature>
<reference evidence="12" key="1">
    <citation type="journal article" date="2019" name="Int. J. Syst. Evol. Microbiol.">
        <title>The Global Catalogue of Microorganisms (GCM) 10K type strain sequencing project: providing services to taxonomists for standard genome sequencing and annotation.</title>
        <authorList>
            <consortium name="The Broad Institute Genomics Platform"/>
            <consortium name="The Broad Institute Genome Sequencing Center for Infectious Disease"/>
            <person name="Wu L."/>
            <person name="Ma J."/>
        </authorList>
    </citation>
    <scope>NUCLEOTIDE SEQUENCE [LARGE SCALE GENOMIC DNA]</scope>
    <source>
        <strain evidence="12">CGMCC 4.1641</strain>
    </source>
</reference>
<protein>
    <submittedName>
        <fullName evidence="11">Response regulator</fullName>
    </submittedName>
</protein>
<feature type="domain" description="HTH araC/xylS-type" evidence="9">
    <location>
        <begin position="406"/>
        <end position="504"/>
    </location>
</feature>
<evidence type="ECO:0000256" key="6">
    <source>
        <dbReference type="ARBA" id="ARBA00023125"/>
    </source>
</evidence>
<evidence type="ECO:0000256" key="4">
    <source>
        <dbReference type="ARBA" id="ARBA00023012"/>
    </source>
</evidence>
<comment type="caution">
    <text evidence="11">The sequence shown here is derived from an EMBL/GenBank/DDBJ whole genome shotgun (WGS) entry which is preliminary data.</text>
</comment>
<keyword evidence="6" id="KW-0238">DNA-binding</keyword>
<name>A0ABV8S5X9_9BACL</name>
<sequence length="505" mass="57838">MYRVFLVDDEPFIVEGLSDGVDWSHYGLEICGTAGDGRQALERLREVPADILVTDITMPFMNGLDLIRQVRAFRPEIKVIILSGYNEFDYLKEGMRLGIENYLLKPIHFEELYATLGNTVEKLNADLQPAGYNEEVMDILKDNVLYRWITERIDAEQLNERARMLGFELEGQFVQAGIVRHKEADKALGSMRRLAKSRATIHCFRDNEGDSVAVFLGESAEQCRESGLAFMQAVQQTFVSSGGFISLGSIEKRGSERLAYRNAQQAMESLLMLGRSEIGRYELLSFAPENGTQAFELDWESYRPLLLSNDSQRLEARIDADFRAMQASEGITPDHVRGAVIEAVVRMKMELRKLKQSESSFEERYRTLFRQAYHAPDSERLLQALQEVARLSSEELVRADTSPIIKQVLKHVQTHYAEDLSLKSLGSRFNAHPVYLGRLFQRETNEAFTEYLNKIRIEKAKELLGRTTLKVHEVSKEVGYWEPSYFHKQFKKHVGITPTEFKALL</sequence>
<dbReference type="CDD" id="cd17536">
    <property type="entry name" value="REC_YesN-like"/>
    <property type="match status" value="1"/>
</dbReference>
<evidence type="ECO:0000256" key="2">
    <source>
        <dbReference type="ARBA" id="ARBA00022490"/>
    </source>
</evidence>
<dbReference type="Gene3D" id="3.40.50.2300">
    <property type="match status" value="1"/>
</dbReference>
<keyword evidence="12" id="KW-1185">Reference proteome</keyword>
<keyword evidence="4" id="KW-0902">Two-component regulatory system</keyword>
<keyword evidence="5" id="KW-0805">Transcription regulation</keyword>
<evidence type="ECO:0000259" key="9">
    <source>
        <dbReference type="PROSITE" id="PS01124"/>
    </source>
</evidence>
<dbReference type="Gene3D" id="1.10.10.60">
    <property type="entry name" value="Homeodomain-like"/>
    <property type="match status" value="2"/>
</dbReference>
<evidence type="ECO:0000313" key="12">
    <source>
        <dbReference type="Proteomes" id="UP001595755"/>
    </source>
</evidence>
<evidence type="ECO:0000256" key="7">
    <source>
        <dbReference type="ARBA" id="ARBA00023163"/>
    </source>
</evidence>
<evidence type="ECO:0000256" key="8">
    <source>
        <dbReference type="PROSITE-ProRule" id="PRU00169"/>
    </source>
</evidence>
<evidence type="ECO:0000256" key="1">
    <source>
        <dbReference type="ARBA" id="ARBA00004496"/>
    </source>
</evidence>
<feature type="modified residue" description="4-aspartylphosphate" evidence="8">
    <location>
        <position position="55"/>
    </location>
</feature>
<dbReference type="InterPro" id="IPR051552">
    <property type="entry name" value="HptR"/>
</dbReference>
<proteinExistence type="predicted"/>
<dbReference type="InterPro" id="IPR011006">
    <property type="entry name" value="CheY-like_superfamily"/>
</dbReference>
<dbReference type="RefSeq" id="WP_204604697.1">
    <property type="nucleotide sequence ID" value="NZ_JBHSED010000001.1"/>
</dbReference>
<evidence type="ECO:0000256" key="5">
    <source>
        <dbReference type="ARBA" id="ARBA00023015"/>
    </source>
</evidence>
<dbReference type="PANTHER" id="PTHR42713">
    <property type="entry name" value="HISTIDINE KINASE-RELATED"/>
    <property type="match status" value="1"/>
</dbReference>
<evidence type="ECO:0000256" key="3">
    <source>
        <dbReference type="ARBA" id="ARBA00022553"/>
    </source>
</evidence>
<accession>A0ABV8S5X9</accession>
<dbReference type="InterPro" id="IPR001789">
    <property type="entry name" value="Sig_transdc_resp-reg_receiver"/>
</dbReference>
<dbReference type="SMART" id="SM00342">
    <property type="entry name" value="HTH_ARAC"/>
    <property type="match status" value="1"/>
</dbReference>
<dbReference type="PRINTS" id="PR00032">
    <property type="entry name" value="HTHARAC"/>
</dbReference>
<dbReference type="Pfam" id="PF00072">
    <property type="entry name" value="Response_reg"/>
    <property type="match status" value="1"/>
</dbReference>
<dbReference type="SUPFAM" id="SSF46689">
    <property type="entry name" value="Homeodomain-like"/>
    <property type="match status" value="1"/>
</dbReference>
<organism evidence="11 12">
    <name type="scientific">Cohnella boryungensis</name>
    <dbReference type="NCBI Taxonomy" id="768479"/>
    <lineage>
        <taxon>Bacteria</taxon>
        <taxon>Bacillati</taxon>
        <taxon>Bacillota</taxon>
        <taxon>Bacilli</taxon>
        <taxon>Bacillales</taxon>
        <taxon>Paenibacillaceae</taxon>
        <taxon>Cohnella</taxon>
    </lineage>
</organism>
<keyword evidence="3 8" id="KW-0597">Phosphoprotein</keyword>
<dbReference type="EMBL" id="JBHSED010000001">
    <property type="protein sequence ID" value="MFC4301829.1"/>
    <property type="molecule type" value="Genomic_DNA"/>
</dbReference>
<dbReference type="PROSITE" id="PS50110">
    <property type="entry name" value="RESPONSE_REGULATORY"/>
    <property type="match status" value="1"/>
</dbReference>
<dbReference type="PROSITE" id="PS01124">
    <property type="entry name" value="HTH_ARAC_FAMILY_2"/>
    <property type="match status" value="1"/>
</dbReference>
<dbReference type="SUPFAM" id="SSF52172">
    <property type="entry name" value="CheY-like"/>
    <property type="match status" value="1"/>
</dbReference>
<comment type="subcellular location">
    <subcellularLocation>
        <location evidence="1">Cytoplasm</location>
    </subcellularLocation>
</comment>
<dbReference type="Pfam" id="PF12833">
    <property type="entry name" value="HTH_18"/>
    <property type="match status" value="1"/>
</dbReference>
<gene>
    <name evidence="11" type="ORF">ACFO1S_00080</name>
</gene>
<dbReference type="Proteomes" id="UP001595755">
    <property type="component" value="Unassembled WGS sequence"/>
</dbReference>
<dbReference type="PANTHER" id="PTHR42713:SF3">
    <property type="entry name" value="TRANSCRIPTIONAL REGULATORY PROTEIN HPTR"/>
    <property type="match status" value="1"/>
</dbReference>
<evidence type="ECO:0000259" key="10">
    <source>
        <dbReference type="PROSITE" id="PS50110"/>
    </source>
</evidence>
<evidence type="ECO:0000313" key="11">
    <source>
        <dbReference type="EMBL" id="MFC4301829.1"/>
    </source>
</evidence>
<keyword evidence="2" id="KW-0963">Cytoplasm</keyword>